<comment type="caution">
    <text evidence="2">The sequence shown here is derived from an EMBL/GenBank/DDBJ whole genome shotgun (WGS) entry which is preliminary data.</text>
</comment>
<reference evidence="2" key="1">
    <citation type="submission" date="2022-03" db="EMBL/GenBank/DDBJ databases">
        <authorList>
            <person name="Lindestad O."/>
        </authorList>
    </citation>
    <scope>NUCLEOTIDE SEQUENCE</scope>
</reference>
<protein>
    <submittedName>
        <fullName evidence="2">Jg15898 protein</fullName>
    </submittedName>
</protein>
<accession>A0A8S4SIP2</accession>
<proteinExistence type="predicted"/>
<evidence type="ECO:0000313" key="2">
    <source>
        <dbReference type="EMBL" id="CAH2268267.1"/>
    </source>
</evidence>
<evidence type="ECO:0000259" key="1">
    <source>
        <dbReference type="Pfam" id="PF25040"/>
    </source>
</evidence>
<dbReference type="InterPro" id="IPR033616">
    <property type="entry name" value="BLTP1"/>
</dbReference>
<dbReference type="Proteomes" id="UP000838756">
    <property type="component" value="Unassembled WGS sequence"/>
</dbReference>
<evidence type="ECO:0000313" key="3">
    <source>
        <dbReference type="Proteomes" id="UP000838756"/>
    </source>
</evidence>
<organism evidence="2 3">
    <name type="scientific">Pararge aegeria aegeria</name>
    <dbReference type="NCBI Taxonomy" id="348720"/>
    <lineage>
        <taxon>Eukaryota</taxon>
        <taxon>Metazoa</taxon>
        <taxon>Ecdysozoa</taxon>
        <taxon>Arthropoda</taxon>
        <taxon>Hexapoda</taxon>
        <taxon>Insecta</taxon>
        <taxon>Pterygota</taxon>
        <taxon>Neoptera</taxon>
        <taxon>Endopterygota</taxon>
        <taxon>Lepidoptera</taxon>
        <taxon>Glossata</taxon>
        <taxon>Ditrysia</taxon>
        <taxon>Papilionoidea</taxon>
        <taxon>Nymphalidae</taxon>
        <taxon>Satyrinae</taxon>
        <taxon>Satyrini</taxon>
        <taxon>Parargina</taxon>
        <taxon>Pararge</taxon>
    </lineage>
</organism>
<dbReference type="GO" id="GO:0048488">
    <property type="term" value="P:synaptic vesicle endocytosis"/>
    <property type="evidence" value="ECO:0007669"/>
    <property type="project" value="TreeGrafter"/>
</dbReference>
<dbReference type="AlphaFoldDB" id="A0A8S4SIP2"/>
<dbReference type="InterPro" id="IPR056742">
    <property type="entry name" value="BLTP1_C"/>
</dbReference>
<dbReference type="Pfam" id="PF25040">
    <property type="entry name" value="BLTP1_C"/>
    <property type="match status" value="1"/>
</dbReference>
<sequence length="91" mass="10267">MPGRSGEAPAAPPQDYRDYRCLTWHLEPTVRLLSWAGKSIEPYGVDYILQKLGFSHARTTIPKWLQRGTLDPVDKLLALVLLRLVGLVPDK</sequence>
<dbReference type="PANTHER" id="PTHR31640">
    <property type="entry name" value="TRANSMEMBRANE PROTEIN KIAA1109"/>
    <property type="match status" value="1"/>
</dbReference>
<dbReference type="EMBL" id="CAKXAJ010026428">
    <property type="protein sequence ID" value="CAH2268267.1"/>
    <property type="molecule type" value="Genomic_DNA"/>
</dbReference>
<dbReference type="OrthoDB" id="6928796at2759"/>
<gene>
    <name evidence="2" type="primary">jg15898</name>
    <name evidence="2" type="ORF">PAEG_LOCUS26656</name>
</gene>
<name>A0A8S4SIP2_9NEOP</name>
<dbReference type="PANTHER" id="PTHR31640:SF1">
    <property type="entry name" value="BRIDGE-LIKE LIPID TRANSFER PROTEIN FAMILY MEMBER 1"/>
    <property type="match status" value="1"/>
</dbReference>
<dbReference type="GO" id="GO:0098793">
    <property type="term" value="C:presynapse"/>
    <property type="evidence" value="ECO:0007669"/>
    <property type="project" value="GOC"/>
</dbReference>
<feature type="domain" description="Bridge-like lipid transfer protein family member 1 C-terminal" evidence="1">
    <location>
        <begin position="15"/>
        <end position="84"/>
    </location>
</feature>
<keyword evidence="3" id="KW-1185">Reference proteome</keyword>